<dbReference type="GO" id="GO:0004151">
    <property type="term" value="F:dihydroorotase activity"/>
    <property type="evidence" value="ECO:0007669"/>
    <property type="project" value="UniProtKB-UniRule"/>
</dbReference>
<dbReference type="AlphaFoldDB" id="H6Q5S4"/>
<feature type="binding site" evidence="9">
    <location>
        <position position="248"/>
    </location>
    <ligand>
        <name>substrate</name>
    </ligand>
</feature>
<dbReference type="GO" id="GO:0044205">
    <property type="term" value="P:'de novo' UMP biosynthetic process"/>
    <property type="evidence" value="ECO:0007669"/>
    <property type="project" value="UniProtKB-UniRule"/>
</dbReference>
<feature type="binding site" evidence="9">
    <location>
        <position position="171"/>
    </location>
    <ligand>
        <name>Zn(2+)</name>
        <dbReference type="ChEBI" id="CHEBI:29105"/>
        <label>2</label>
    </ligand>
</feature>
<dbReference type="PROSITE" id="PS00483">
    <property type="entry name" value="DIHYDROOROTASE_2"/>
    <property type="match status" value="1"/>
</dbReference>
<evidence type="ECO:0000256" key="2">
    <source>
        <dbReference type="ARBA" id="ARBA00004880"/>
    </source>
</evidence>
<dbReference type="Gene3D" id="3.20.20.140">
    <property type="entry name" value="Metal-dependent hydrolases"/>
    <property type="match status" value="1"/>
</dbReference>
<dbReference type="KEGG" id="wgl:WIGMOR_0091"/>
<evidence type="ECO:0000313" key="12">
    <source>
        <dbReference type="EMBL" id="AFA40951.1"/>
    </source>
</evidence>
<dbReference type="CDD" id="cd01294">
    <property type="entry name" value="DHOase"/>
    <property type="match status" value="1"/>
</dbReference>
<feature type="binding site" evidence="9">
    <location>
        <position position="260"/>
    </location>
    <ligand>
        <name>substrate</name>
    </ligand>
</feature>
<feature type="binding site" evidence="9">
    <location>
        <position position="12"/>
    </location>
    <ligand>
        <name>Zn(2+)</name>
        <dbReference type="ChEBI" id="CHEBI:29105"/>
        <label>1</label>
    </ligand>
</feature>
<protein>
    <recommendedName>
        <fullName evidence="4 9">Dihydroorotase</fullName>
        <shortName evidence="9">DHOase</shortName>
        <ecNumber evidence="4 9">3.5.2.3</ecNumber>
    </recommendedName>
</protein>
<dbReference type="InterPro" id="IPR002195">
    <property type="entry name" value="Dihydroorotase_CS"/>
</dbReference>
<dbReference type="HAMAP" id="MF_00219">
    <property type="entry name" value="PyrC_classII"/>
    <property type="match status" value="1"/>
</dbReference>
<dbReference type="EC" id="3.5.2.3" evidence="4 9"/>
<feature type="domain" description="Amidohydrolase-related" evidence="11">
    <location>
        <begin position="8"/>
        <end position="306"/>
    </location>
</feature>
<keyword evidence="5 9" id="KW-0479">Metal-binding</keyword>
<dbReference type="GO" id="GO:0005829">
    <property type="term" value="C:cytosol"/>
    <property type="evidence" value="ECO:0007669"/>
    <property type="project" value="TreeGrafter"/>
</dbReference>
<dbReference type="RefSeq" id="WP_014353890.1">
    <property type="nucleotide sequence ID" value="NC_016893.1"/>
</dbReference>
<dbReference type="InterPro" id="IPR006680">
    <property type="entry name" value="Amidohydro-rel"/>
</dbReference>
<dbReference type="PANTHER" id="PTHR43137">
    <property type="entry name" value="DIHYDROOROTASE"/>
    <property type="match status" value="1"/>
</dbReference>
<dbReference type="InterPro" id="IPR004721">
    <property type="entry name" value="DHOdimr"/>
</dbReference>
<comment type="similarity">
    <text evidence="3 9 10">Belongs to the metallo-dependent hydrolases superfamily. DHOase family. Class II DHOase subfamily.</text>
</comment>
<dbReference type="eggNOG" id="COG0418">
    <property type="taxonomic scope" value="Bacteria"/>
</dbReference>
<dbReference type="InterPro" id="IPR032466">
    <property type="entry name" value="Metal_Hydrolase"/>
</dbReference>
<evidence type="ECO:0000256" key="1">
    <source>
        <dbReference type="ARBA" id="ARBA00002368"/>
    </source>
</evidence>
<dbReference type="PIRSF" id="PIRSF001237">
    <property type="entry name" value="DHOdimr"/>
    <property type="match status" value="1"/>
</dbReference>
<feature type="binding site" evidence="9">
    <location>
        <position position="38"/>
    </location>
    <ligand>
        <name>substrate</name>
    </ligand>
</feature>
<name>H6Q5S4_WIGGL</name>
<sequence length="349" mass="40666">MTIIKPDDFHVHLREKDVLKIVLPYTSRIFQRAVIMPNLSVPITNLSQAYKYKQNIYSEIPKNHKFEPLMTCYLTENCNKNMIAQGFLEKIFIAAKMYLSHTTTNSNHGINNIKKIFPVLEIMQKIGMILLIHGEIYNKNIDIFDRESRFIENIMKPIRRFFPQLKVVLEHISTKESVDYVISEKKYLGATITPHHLMFNYNDMLSNKINPHLYCAPILKNKKHQSALHSAISGNCKRFFLGTDSAPHFITDKECKLGYAGIFNAPIALEMYATVFDNLNVLDKLEAFCSINGARFYNLPLNKEKISLFKFLHIPKKKFLLKTNNKNFIVPLFFNKKLKWTTKLKKNNK</sequence>
<comment type="caution">
    <text evidence="9">Lacks conserved residue(s) required for the propagation of feature annotation.</text>
</comment>
<dbReference type="Proteomes" id="UP000009061">
    <property type="component" value="Chromosome"/>
</dbReference>
<comment type="pathway">
    <text evidence="2 9 10">Pyrimidine metabolism; UMP biosynthesis via de novo pathway; (S)-dihydroorotate from bicarbonate: step 3/3.</text>
</comment>
<dbReference type="SUPFAM" id="SSF51556">
    <property type="entry name" value="Metallo-dependent hydrolases"/>
    <property type="match status" value="1"/>
</dbReference>
<evidence type="ECO:0000256" key="3">
    <source>
        <dbReference type="ARBA" id="ARBA00005631"/>
    </source>
</evidence>
<feature type="binding site" evidence="9">
    <location>
        <position position="133"/>
    </location>
    <ligand>
        <name>Zn(2+)</name>
        <dbReference type="ChEBI" id="CHEBI:29105"/>
        <label>2</label>
    </ligand>
</feature>
<feature type="binding site" evidence="9">
    <location>
        <position position="244"/>
    </location>
    <ligand>
        <name>Zn(2+)</name>
        <dbReference type="ChEBI" id="CHEBI:29105"/>
        <label>1</label>
    </ligand>
</feature>
<dbReference type="OrthoDB" id="9808095at2"/>
<gene>
    <name evidence="9 12" type="primary">pyrC</name>
    <name evidence="12" type="ORF">WIGMOR_0091</name>
</gene>
<keyword evidence="7 9" id="KW-0862">Zinc</keyword>
<keyword evidence="8 9" id="KW-0665">Pyrimidine biosynthesis</keyword>
<feature type="active site" evidence="9">
    <location>
        <position position="244"/>
    </location>
</feature>
<evidence type="ECO:0000256" key="6">
    <source>
        <dbReference type="ARBA" id="ARBA00022801"/>
    </source>
</evidence>
<keyword evidence="13" id="KW-1185">Reference proteome</keyword>
<evidence type="ECO:0000259" key="11">
    <source>
        <dbReference type="Pfam" id="PF01979"/>
    </source>
</evidence>
<comment type="function">
    <text evidence="1 9">Catalyzes the reversible cyclization of carbamoyl aspartate to dihydroorotate.</text>
</comment>
<dbReference type="UniPathway" id="UPA00070">
    <property type="reaction ID" value="UER00117"/>
</dbReference>
<comment type="subunit">
    <text evidence="9">Homodimer.</text>
</comment>
<dbReference type="STRING" id="1142511.WIGMOR_0091"/>
<evidence type="ECO:0000256" key="8">
    <source>
        <dbReference type="ARBA" id="ARBA00022975"/>
    </source>
</evidence>
<feature type="binding site" evidence="9">
    <location>
        <position position="10"/>
    </location>
    <ligand>
        <name>Zn(2+)</name>
        <dbReference type="ChEBI" id="CHEBI:29105"/>
        <label>1</label>
    </ligand>
</feature>
<evidence type="ECO:0000313" key="13">
    <source>
        <dbReference type="Proteomes" id="UP000009061"/>
    </source>
</evidence>
<proteinExistence type="inferred from homology"/>
<organism evidence="12 13">
    <name type="scientific">Wigglesworthia glossinidia endosymbiont of Glossina morsitans morsitans</name>
    <name type="common">Yale colony</name>
    <dbReference type="NCBI Taxonomy" id="1142511"/>
    <lineage>
        <taxon>Bacteria</taxon>
        <taxon>Pseudomonadati</taxon>
        <taxon>Pseudomonadota</taxon>
        <taxon>Gammaproteobacteria</taxon>
        <taxon>Enterobacterales</taxon>
        <taxon>Erwiniaceae</taxon>
        <taxon>Wigglesworthia</taxon>
    </lineage>
</organism>
<comment type="catalytic activity">
    <reaction evidence="9 10">
        <text>(S)-dihydroorotate + H2O = N-carbamoyl-L-aspartate + H(+)</text>
        <dbReference type="Rhea" id="RHEA:24296"/>
        <dbReference type="ChEBI" id="CHEBI:15377"/>
        <dbReference type="ChEBI" id="CHEBI:15378"/>
        <dbReference type="ChEBI" id="CHEBI:30864"/>
        <dbReference type="ChEBI" id="CHEBI:32814"/>
        <dbReference type="EC" id="3.5.2.3"/>
    </reaction>
</comment>
<evidence type="ECO:0000256" key="7">
    <source>
        <dbReference type="ARBA" id="ARBA00022833"/>
    </source>
</evidence>
<feature type="binding site" description="via carbamate group" evidence="9">
    <location>
        <position position="96"/>
    </location>
    <ligand>
        <name>Zn(2+)</name>
        <dbReference type="ChEBI" id="CHEBI:29105"/>
        <label>2</label>
    </ligand>
</feature>
<accession>H6Q5S4</accession>
<keyword evidence="6 9" id="KW-0378">Hydrolase</keyword>
<dbReference type="PANTHER" id="PTHR43137:SF1">
    <property type="entry name" value="DIHYDROOROTASE"/>
    <property type="match status" value="1"/>
</dbReference>
<evidence type="ECO:0000256" key="9">
    <source>
        <dbReference type="HAMAP-Rule" id="MF_00219"/>
    </source>
</evidence>
<dbReference type="NCBIfam" id="TIGR00856">
    <property type="entry name" value="pyrC_dimer"/>
    <property type="match status" value="1"/>
</dbReference>
<reference evidence="12 13" key="1">
    <citation type="journal article" date="2012" name="MBio">
        <title>Insight into the transmission biology and species-specific functional capabilities of tsetse (Diptera: glossinidae) obligate symbiont wigglesworthia.</title>
        <authorList>
            <person name="Rio R.V."/>
            <person name="Symula R.E."/>
            <person name="Wang J."/>
            <person name="Lohs C."/>
            <person name="Wu Y.N."/>
            <person name="Snyder A.K."/>
            <person name="Bjornson R.D."/>
            <person name="Oshima K."/>
            <person name="Biehl B.S."/>
            <person name="Perna N.T."/>
            <person name="Hattori M."/>
            <person name="Aksoy S."/>
        </authorList>
    </citation>
    <scope>NUCLEOTIDE SEQUENCE [LARGE SCALE GENOMIC DNA]</scope>
    <source>
        <strain evidence="12">WGM</strain>
    </source>
</reference>
<dbReference type="HOGENOM" id="CLU_041558_1_0_6"/>
<dbReference type="GO" id="GO:0008270">
    <property type="term" value="F:zinc ion binding"/>
    <property type="evidence" value="ECO:0007669"/>
    <property type="project" value="UniProtKB-UniRule"/>
</dbReference>
<feature type="binding site" evidence="9">
    <location>
        <position position="133"/>
    </location>
    <ligand>
        <name>substrate</name>
    </ligand>
</feature>
<evidence type="ECO:0000256" key="5">
    <source>
        <dbReference type="ARBA" id="ARBA00022723"/>
    </source>
</evidence>
<dbReference type="EMBL" id="CP003315">
    <property type="protein sequence ID" value="AFA40951.1"/>
    <property type="molecule type" value="Genomic_DNA"/>
</dbReference>
<dbReference type="GO" id="GO:0006207">
    <property type="term" value="P:'de novo' pyrimidine nucleobase biosynthetic process"/>
    <property type="evidence" value="ECO:0007669"/>
    <property type="project" value="TreeGrafter"/>
</dbReference>
<feature type="binding site" description="via carbamate group" evidence="9">
    <location>
        <position position="96"/>
    </location>
    <ligand>
        <name>Zn(2+)</name>
        <dbReference type="ChEBI" id="CHEBI:29105"/>
        <label>1</label>
    </ligand>
</feature>
<dbReference type="Pfam" id="PF01979">
    <property type="entry name" value="Amidohydro_1"/>
    <property type="match status" value="1"/>
</dbReference>
<feature type="binding site" evidence="9">
    <location>
        <begin position="12"/>
        <end position="14"/>
    </location>
    <ligand>
        <name>substrate</name>
    </ligand>
</feature>
<evidence type="ECO:0000256" key="10">
    <source>
        <dbReference type="RuleBase" id="RU003440"/>
    </source>
</evidence>
<evidence type="ECO:0000256" key="4">
    <source>
        <dbReference type="ARBA" id="ARBA00012860"/>
    </source>
</evidence>
<comment type="cofactor">
    <cofactor evidence="9 10">
        <name>Zn(2+)</name>
        <dbReference type="ChEBI" id="CHEBI:29105"/>
    </cofactor>
    <text evidence="9 10">Binds 2 Zn(2+) ions per subunit.</text>
</comment>
<feature type="modified residue" description="N6-carboxylysine" evidence="9">
    <location>
        <position position="96"/>
    </location>
</feature>